<evidence type="ECO:0000313" key="5">
    <source>
        <dbReference type="EMBL" id="TDR44858.1"/>
    </source>
</evidence>
<sequence length="701" mass="76729">MNAAVATPPSTFTPQIRAQDPLAASWLAEATLRLRREVCWLWRSRADTSAIGDAMPPFGEAAQESLDLKRFDAAKRRFFDSDLTARHLGEEIDTLRRTREAAPGRWAAIVYRLDLDDTAQLMLALGLLARADAAAGPVFAACHSDAQRSLPSTALLQQLCDDPLAVLALDASHALFRFGLLLQGDGTRAQQGFEASALIAAALLYDDGRLPPELHRLPAAPSPAPTAALRAACSLLRETPRLPQFLPLLGDAGSDFPAWAALVARLSGRLIVELRGVAPYDPARLAALAAWCWLHGVDVLLPVGMAATDEHARRQEWPAVPVRWLLPMRDLQASKSLPAALLQPPLPLPSTDHASRLQRLRTALGPRARGLDSVIAEVAQRFRIGADAIDAIGVAARAFDGPLQEDDLHALCRAQTRPDLGNLAQLVQPRFRLDELVLPPVQRAHLDECVNAARALSRVHYEWGTAAAWNEAGLSLLFCGAPGTGKTMAAEAVADALRLPLYRIDLSQVVNKYIGETEKNLRRVFDAVEESDCVVFFDEADALFGKRTSVKDAHDRFANIEISYLLERMERLKGVAILATNRRDDLDDAFLRRLRYLVEFPLPGEAERERLWRYVFPPAVDTSAIDFAFLARLLPLAGGHIRSVAFNACLQAARSGTACVDMRGVLAALKRELDKLDRPTSAESFGDYADLVRDLYAENGP</sequence>
<dbReference type="Pfam" id="PF00004">
    <property type="entry name" value="AAA"/>
    <property type="match status" value="1"/>
</dbReference>
<evidence type="ECO:0000256" key="1">
    <source>
        <dbReference type="ARBA" id="ARBA00006914"/>
    </source>
</evidence>
<comment type="caution">
    <text evidence="5">The sequence shown here is derived from an EMBL/GenBank/DDBJ whole genome shotgun (WGS) entry which is preliminary data.</text>
</comment>
<dbReference type="InterPro" id="IPR027417">
    <property type="entry name" value="P-loop_NTPase"/>
</dbReference>
<proteinExistence type="inferred from homology"/>
<name>A0A4R6Z042_9GAMM</name>
<accession>A0A4R6Z042</accession>
<dbReference type="SUPFAM" id="SSF52540">
    <property type="entry name" value="P-loop containing nucleoside triphosphate hydrolases"/>
    <property type="match status" value="1"/>
</dbReference>
<dbReference type="RefSeq" id="WP_133818378.1">
    <property type="nucleotide sequence ID" value="NZ_SNZH01000005.1"/>
</dbReference>
<dbReference type="InterPro" id="IPR003593">
    <property type="entry name" value="AAA+_ATPase"/>
</dbReference>
<dbReference type="CDD" id="cd19481">
    <property type="entry name" value="RecA-like_protease"/>
    <property type="match status" value="1"/>
</dbReference>
<gene>
    <name evidence="5" type="ORF">DFR29_10539</name>
</gene>
<comment type="similarity">
    <text evidence="1">Belongs to the AAA ATPase family.</text>
</comment>
<feature type="domain" description="AAA+ ATPase" evidence="4">
    <location>
        <begin position="472"/>
        <end position="604"/>
    </location>
</feature>
<dbReference type="OrthoDB" id="9809379at2"/>
<dbReference type="Proteomes" id="UP000295293">
    <property type="component" value="Unassembled WGS sequence"/>
</dbReference>
<dbReference type="GO" id="GO:0005524">
    <property type="term" value="F:ATP binding"/>
    <property type="evidence" value="ECO:0007669"/>
    <property type="project" value="UniProtKB-KW"/>
</dbReference>
<reference evidence="5 6" key="1">
    <citation type="submission" date="2019-03" db="EMBL/GenBank/DDBJ databases">
        <title>Genomic Encyclopedia of Type Strains, Phase IV (KMG-IV): sequencing the most valuable type-strain genomes for metagenomic binning, comparative biology and taxonomic classification.</title>
        <authorList>
            <person name="Goeker M."/>
        </authorList>
    </citation>
    <scope>NUCLEOTIDE SEQUENCE [LARGE SCALE GENOMIC DNA]</scope>
    <source>
        <strain evidence="5 6">DSM 21667</strain>
    </source>
</reference>
<evidence type="ECO:0000256" key="2">
    <source>
        <dbReference type="ARBA" id="ARBA00022741"/>
    </source>
</evidence>
<protein>
    <submittedName>
        <fullName evidence="5">ATPase family protein associated with various cellular activities (AAA)</fullName>
    </submittedName>
</protein>
<evidence type="ECO:0000256" key="3">
    <source>
        <dbReference type="ARBA" id="ARBA00022840"/>
    </source>
</evidence>
<dbReference type="InterPro" id="IPR003959">
    <property type="entry name" value="ATPase_AAA_core"/>
</dbReference>
<dbReference type="SMART" id="SM00382">
    <property type="entry name" value="AAA"/>
    <property type="match status" value="1"/>
</dbReference>
<evidence type="ECO:0000259" key="4">
    <source>
        <dbReference type="SMART" id="SM00382"/>
    </source>
</evidence>
<dbReference type="GO" id="GO:0016887">
    <property type="term" value="F:ATP hydrolysis activity"/>
    <property type="evidence" value="ECO:0007669"/>
    <property type="project" value="InterPro"/>
</dbReference>
<keyword evidence="2" id="KW-0547">Nucleotide-binding</keyword>
<organism evidence="5 6">
    <name type="scientific">Tahibacter aquaticus</name>
    <dbReference type="NCBI Taxonomy" id="520092"/>
    <lineage>
        <taxon>Bacteria</taxon>
        <taxon>Pseudomonadati</taxon>
        <taxon>Pseudomonadota</taxon>
        <taxon>Gammaproteobacteria</taxon>
        <taxon>Lysobacterales</taxon>
        <taxon>Rhodanobacteraceae</taxon>
        <taxon>Tahibacter</taxon>
    </lineage>
</organism>
<keyword evidence="3" id="KW-0067">ATP-binding</keyword>
<dbReference type="InterPro" id="IPR050221">
    <property type="entry name" value="26S_Proteasome_ATPase"/>
</dbReference>
<dbReference type="AlphaFoldDB" id="A0A4R6Z042"/>
<keyword evidence="6" id="KW-1185">Reference proteome</keyword>
<evidence type="ECO:0000313" key="6">
    <source>
        <dbReference type="Proteomes" id="UP000295293"/>
    </source>
</evidence>
<dbReference type="PANTHER" id="PTHR23073">
    <property type="entry name" value="26S PROTEASOME REGULATORY SUBUNIT"/>
    <property type="match status" value="1"/>
</dbReference>
<dbReference type="Gene3D" id="3.40.50.300">
    <property type="entry name" value="P-loop containing nucleotide triphosphate hydrolases"/>
    <property type="match status" value="1"/>
</dbReference>
<dbReference type="EMBL" id="SNZH01000005">
    <property type="protein sequence ID" value="TDR44858.1"/>
    <property type="molecule type" value="Genomic_DNA"/>
</dbReference>